<dbReference type="InterPro" id="IPR051932">
    <property type="entry name" value="Bact_StressResp_Reg"/>
</dbReference>
<comment type="caution">
    <text evidence="3">The sequence shown here is derived from an EMBL/GenBank/DDBJ whole genome shotgun (WGS) entry which is preliminary data.</text>
</comment>
<gene>
    <name evidence="3" type="ORF">SAMN02745910_04082</name>
</gene>
<sequence length="283" mass="32932">MYRNDDLYNFLLERTWDLTENWYADLDKVELGGVYASTDPVVVETLKKQNHEFHKRFCKLFSEESDVFYEGFEEWVIEIAKDEEHARTPIHLILQEFFNVQTQYIQLINEFASQYKDKYSLEEINQWKDITTKAFNKVIMWFTEESHKYSESRLKAQQEMINELSSPIISLTKHVALLPLVGDIDTARAKFILDSTLTQCTEREIHHLLVDLSGVVMIDTMVAQQLFQLIETLHLIGVTSTFSGIRPEIAQTAVQLGINFNRVSIVSTLEQAVKLKDLETLTK</sequence>
<dbReference type="PANTHER" id="PTHR33745">
    <property type="entry name" value="RSBT ANTAGONIST PROTEIN RSBS-RELATED"/>
    <property type="match status" value="1"/>
</dbReference>
<accession>A0A1I6BRZ0</accession>
<name>A0A1I6BRZ0_9BACI</name>
<proteinExistence type="predicted"/>
<dbReference type="Pfam" id="PF01740">
    <property type="entry name" value="STAS"/>
    <property type="match status" value="1"/>
</dbReference>
<dbReference type="InterPro" id="IPR036513">
    <property type="entry name" value="STAS_dom_sf"/>
</dbReference>
<dbReference type="PROSITE" id="PS50801">
    <property type="entry name" value="STAS"/>
    <property type="match status" value="1"/>
</dbReference>
<evidence type="ECO:0000313" key="3">
    <source>
        <dbReference type="EMBL" id="SFQ83691.1"/>
    </source>
</evidence>
<dbReference type="CDD" id="cd07041">
    <property type="entry name" value="STAS_RsbR_RsbS_like"/>
    <property type="match status" value="1"/>
</dbReference>
<evidence type="ECO:0000313" key="4">
    <source>
        <dbReference type="Proteomes" id="UP000182762"/>
    </source>
</evidence>
<keyword evidence="4" id="KW-1185">Reference proteome</keyword>
<keyword evidence="1" id="KW-0597">Phosphoprotein</keyword>
<dbReference type="SUPFAM" id="SSF52091">
    <property type="entry name" value="SpoIIaa-like"/>
    <property type="match status" value="1"/>
</dbReference>
<dbReference type="PANTHER" id="PTHR33745:SF3">
    <property type="entry name" value="RSBT CO-ANTAGONIST PROTEIN RSBRC"/>
    <property type="match status" value="1"/>
</dbReference>
<dbReference type="Proteomes" id="UP000182762">
    <property type="component" value="Unassembled WGS sequence"/>
</dbReference>
<dbReference type="RefSeq" id="WP_061802604.1">
    <property type="nucleotide sequence ID" value="NZ_FOXX01000013.1"/>
</dbReference>
<feature type="domain" description="STAS" evidence="2">
    <location>
        <begin position="165"/>
        <end position="276"/>
    </location>
</feature>
<dbReference type="GeneID" id="93712649"/>
<dbReference type="Gene3D" id="3.30.750.24">
    <property type="entry name" value="STAS domain"/>
    <property type="match status" value="1"/>
</dbReference>
<dbReference type="InterPro" id="IPR002645">
    <property type="entry name" value="STAS_dom"/>
</dbReference>
<protein>
    <submittedName>
        <fullName evidence="3">RsbT co-antagonist protein RsbR</fullName>
    </submittedName>
</protein>
<reference evidence="3 4" key="1">
    <citation type="submission" date="2016-10" db="EMBL/GenBank/DDBJ databases">
        <authorList>
            <person name="Varghese N."/>
            <person name="Submissions S."/>
        </authorList>
    </citation>
    <scope>NUCLEOTIDE SEQUENCE [LARGE SCALE GENOMIC DNA]</scope>
    <source>
        <strain evidence="3 4">DSM 13796</strain>
    </source>
</reference>
<evidence type="ECO:0000256" key="1">
    <source>
        <dbReference type="ARBA" id="ARBA00022553"/>
    </source>
</evidence>
<evidence type="ECO:0000259" key="2">
    <source>
        <dbReference type="PROSITE" id="PS50801"/>
    </source>
</evidence>
<organism evidence="3 4">
    <name type="scientific">Priestia endophytica DSM 13796</name>
    <dbReference type="NCBI Taxonomy" id="1121089"/>
    <lineage>
        <taxon>Bacteria</taxon>
        <taxon>Bacillati</taxon>
        <taxon>Bacillota</taxon>
        <taxon>Bacilli</taxon>
        <taxon>Bacillales</taxon>
        <taxon>Bacillaceae</taxon>
        <taxon>Priestia</taxon>
    </lineage>
</organism>
<dbReference type="EMBL" id="FOXX01000013">
    <property type="protein sequence ID" value="SFQ83691.1"/>
    <property type="molecule type" value="Genomic_DNA"/>
</dbReference>